<protein>
    <submittedName>
        <fullName evidence="1">Uncharacterized protein</fullName>
    </submittedName>
</protein>
<accession>A0A7T6XEJ2</accession>
<name>A0A7T6XEJ2_PENDI</name>
<dbReference type="AlphaFoldDB" id="A0A7T6XEJ2"/>
<dbReference type="EMBL" id="CP060774">
    <property type="protein sequence ID" value="QQK39678.1"/>
    <property type="molecule type" value="Genomic_DNA"/>
</dbReference>
<dbReference type="GeneID" id="90952402"/>
<proteinExistence type="predicted"/>
<gene>
    <name evidence="1" type="ORF">Pdw03_2532</name>
</gene>
<dbReference type="RefSeq" id="XP_065955619.1">
    <property type="nucleotide sequence ID" value="XM_066100219.1"/>
</dbReference>
<sequence>MAQSLETCFLYARYSCGLSTPDPVRGLSPAVPPGPNHCAICNVGGGLRLVQDRASRSFVAVGFFCIDGVRTDIPTALVQAPSVLWGRGDSKRYME</sequence>
<organism evidence="1 2">
    <name type="scientific">Penicillium digitatum</name>
    <name type="common">Green mold</name>
    <dbReference type="NCBI Taxonomy" id="36651"/>
    <lineage>
        <taxon>Eukaryota</taxon>
        <taxon>Fungi</taxon>
        <taxon>Dikarya</taxon>
        <taxon>Ascomycota</taxon>
        <taxon>Pezizomycotina</taxon>
        <taxon>Eurotiomycetes</taxon>
        <taxon>Eurotiomycetidae</taxon>
        <taxon>Eurotiales</taxon>
        <taxon>Aspergillaceae</taxon>
        <taxon>Penicillium</taxon>
    </lineage>
</organism>
<dbReference type="Proteomes" id="UP000595662">
    <property type="component" value="Chromosome 1"/>
</dbReference>
<evidence type="ECO:0000313" key="1">
    <source>
        <dbReference type="EMBL" id="QQK39678.1"/>
    </source>
</evidence>
<reference evidence="1 2" key="1">
    <citation type="submission" date="2020-08" db="EMBL/GenBank/DDBJ databases">
        <title>The completed genome sequence of the pathogenic ascomycete fungus Penicillium digitatum.</title>
        <authorList>
            <person name="Wang M."/>
        </authorList>
    </citation>
    <scope>NUCLEOTIDE SEQUENCE [LARGE SCALE GENOMIC DNA]</scope>
    <source>
        <strain evidence="1 2">PdW03</strain>
    </source>
</reference>
<evidence type="ECO:0000313" key="2">
    <source>
        <dbReference type="Proteomes" id="UP000595662"/>
    </source>
</evidence>